<comment type="function">
    <text evidence="1">Putative transcription activator involved in regulating light control of development.</text>
</comment>
<keyword evidence="1" id="KW-0862">Zinc</keyword>
<dbReference type="PANTHER" id="PTHR31669:SF305">
    <property type="entry name" value="PROTEIN FAR1-RELATED SEQUENCE"/>
    <property type="match status" value="1"/>
</dbReference>
<dbReference type="Proteomes" id="UP001231189">
    <property type="component" value="Unassembled WGS sequence"/>
</dbReference>
<feature type="domain" description="MULE transposase" evidence="2">
    <location>
        <begin position="120"/>
        <end position="183"/>
    </location>
</feature>
<dbReference type="InterPro" id="IPR018289">
    <property type="entry name" value="MULE_transposase_dom"/>
</dbReference>
<evidence type="ECO:0000313" key="3">
    <source>
        <dbReference type="EMBL" id="KAK1610369.1"/>
    </source>
</evidence>
<evidence type="ECO:0000256" key="1">
    <source>
        <dbReference type="RuleBase" id="RU367018"/>
    </source>
</evidence>
<dbReference type="PANTHER" id="PTHR31669">
    <property type="entry name" value="PROTEIN FAR1-RELATED SEQUENCE 10-RELATED"/>
    <property type="match status" value="1"/>
</dbReference>
<evidence type="ECO:0000259" key="2">
    <source>
        <dbReference type="Pfam" id="PF10551"/>
    </source>
</evidence>
<dbReference type="GO" id="GO:0006355">
    <property type="term" value="P:regulation of DNA-templated transcription"/>
    <property type="evidence" value="ECO:0007669"/>
    <property type="project" value="UniProtKB-UniRule"/>
</dbReference>
<dbReference type="Pfam" id="PF10551">
    <property type="entry name" value="MULE"/>
    <property type="match status" value="1"/>
</dbReference>
<protein>
    <recommendedName>
        <fullName evidence="1">Protein FAR1-RELATED SEQUENCE</fullName>
    </recommendedName>
</protein>
<accession>A0AAD8VKU9</accession>
<dbReference type="InterPro" id="IPR031052">
    <property type="entry name" value="FHY3/FAR1"/>
</dbReference>
<comment type="similarity">
    <text evidence="1">Belongs to the FHY3/FAR1 family.</text>
</comment>
<name>A0AAD8VKU9_LOLMU</name>
<proteinExistence type="inferred from homology"/>
<sequence>MAVPGALVHPFTIALNGSDVSNVQYNGGQPVSSFTIDSSHDHVARATSSPLASDKTIHAPDERASTFTAIQSSSNLSTLKASSTMANSNEVHGTSSELLVPKIGMAFKSEEDAYEFYNEYAVALLFDETTDSFIWLFNTFLTAMTGKRPVTIFTDQCAAMAKEIDKVFPGTKHRLCLWHIYQNAAKHLSHVISNHPRFLADFKRVVYLENSVAYFEKKWQELLITYDLVENSWIQNLYGLREKWAAVYRNDSFSADMTSTQRSEGMNNVFKKQFCKKLCLSELVVEYEKCAASLRENELDADFKSRKSKPVPFVRNLPMLKTAAESYTRRIYTDFEEEFKQQHLFKCEIVSTVGTVRRYKVMVMQFEDEALVTFNHENVTISCSCRMYESKGAGNKVKADPPVGEGPQQFTEKIQVEKKFVERHGLGLVPSLELGARRRPSFREKQRSRGEVACEKKATVRNRALAGPSLSRDAVHQAGAGRERKSAAMRRTVAGAVASVRCGW</sequence>
<comment type="caution">
    <text evidence="3">The sequence shown here is derived from an EMBL/GenBank/DDBJ whole genome shotgun (WGS) entry which is preliminary data.</text>
</comment>
<keyword evidence="1" id="KW-0539">Nucleus</keyword>
<reference evidence="3" key="1">
    <citation type="submission" date="2023-07" db="EMBL/GenBank/DDBJ databases">
        <title>A chromosome-level genome assembly of Lolium multiflorum.</title>
        <authorList>
            <person name="Chen Y."/>
            <person name="Copetti D."/>
            <person name="Kolliker R."/>
            <person name="Studer B."/>
        </authorList>
    </citation>
    <scope>NUCLEOTIDE SEQUENCE</scope>
    <source>
        <strain evidence="3">02402/16</strain>
        <tissue evidence="3">Leaf</tissue>
    </source>
</reference>
<dbReference type="AlphaFoldDB" id="A0AAD8VKU9"/>
<keyword evidence="1" id="KW-0479">Metal-binding</keyword>
<keyword evidence="1" id="KW-0863">Zinc-finger</keyword>
<organism evidence="3 4">
    <name type="scientific">Lolium multiflorum</name>
    <name type="common">Italian ryegrass</name>
    <name type="synonym">Lolium perenne subsp. multiflorum</name>
    <dbReference type="NCBI Taxonomy" id="4521"/>
    <lineage>
        <taxon>Eukaryota</taxon>
        <taxon>Viridiplantae</taxon>
        <taxon>Streptophyta</taxon>
        <taxon>Embryophyta</taxon>
        <taxon>Tracheophyta</taxon>
        <taxon>Spermatophyta</taxon>
        <taxon>Magnoliopsida</taxon>
        <taxon>Liliopsida</taxon>
        <taxon>Poales</taxon>
        <taxon>Poaceae</taxon>
        <taxon>BOP clade</taxon>
        <taxon>Pooideae</taxon>
        <taxon>Poodae</taxon>
        <taxon>Poeae</taxon>
        <taxon>Poeae Chloroplast Group 2 (Poeae type)</taxon>
        <taxon>Loliodinae</taxon>
        <taxon>Loliinae</taxon>
        <taxon>Lolium</taxon>
    </lineage>
</organism>
<dbReference type="GO" id="GO:0005634">
    <property type="term" value="C:nucleus"/>
    <property type="evidence" value="ECO:0007669"/>
    <property type="project" value="UniProtKB-SubCell"/>
</dbReference>
<gene>
    <name evidence="3" type="ORF">QYE76_034042</name>
</gene>
<dbReference type="GO" id="GO:0008270">
    <property type="term" value="F:zinc ion binding"/>
    <property type="evidence" value="ECO:0007669"/>
    <property type="project" value="UniProtKB-UniRule"/>
</dbReference>
<dbReference type="EMBL" id="JAUUTY010000007">
    <property type="protein sequence ID" value="KAK1610369.1"/>
    <property type="molecule type" value="Genomic_DNA"/>
</dbReference>
<evidence type="ECO:0000313" key="4">
    <source>
        <dbReference type="Proteomes" id="UP001231189"/>
    </source>
</evidence>
<comment type="subcellular location">
    <subcellularLocation>
        <location evidence="1">Nucleus</location>
    </subcellularLocation>
</comment>
<keyword evidence="4" id="KW-1185">Reference proteome</keyword>